<protein>
    <submittedName>
        <fullName evidence="2">Class I SAM-dependent methyltransferase</fullName>
    </submittedName>
</protein>
<dbReference type="KEGG" id="pfer:IRI77_32680"/>
<dbReference type="Gene3D" id="3.40.50.150">
    <property type="entry name" value="Vaccinia Virus protein VP39"/>
    <property type="match status" value="1"/>
</dbReference>
<dbReference type="GO" id="GO:0008757">
    <property type="term" value="F:S-adenosylmethionine-dependent methyltransferase activity"/>
    <property type="evidence" value="ECO:0007669"/>
    <property type="project" value="InterPro"/>
</dbReference>
<feature type="domain" description="Methyltransferase type 11" evidence="1">
    <location>
        <begin position="21"/>
        <end position="77"/>
    </location>
</feature>
<proteinExistence type="predicted"/>
<dbReference type="InterPro" id="IPR013216">
    <property type="entry name" value="Methyltransf_11"/>
</dbReference>
<accession>A0A7S7NYQ1</accession>
<evidence type="ECO:0000313" key="2">
    <source>
        <dbReference type="EMBL" id="QOY92231.1"/>
    </source>
</evidence>
<dbReference type="AlphaFoldDB" id="A0A7S7NYQ1"/>
<dbReference type="Proteomes" id="UP000593892">
    <property type="component" value="Chromosome"/>
</dbReference>
<dbReference type="Pfam" id="PF08241">
    <property type="entry name" value="Methyltransf_11"/>
    <property type="match status" value="1"/>
</dbReference>
<dbReference type="SUPFAM" id="SSF53335">
    <property type="entry name" value="S-adenosyl-L-methionine-dependent methyltransferases"/>
    <property type="match status" value="1"/>
</dbReference>
<keyword evidence="2" id="KW-0808">Transferase</keyword>
<dbReference type="InterPro" id="IPR029063">
    <property type="entry name" value="SAM-dependent_MTases_sf"/>
</dbReference>
<evidence type="ECO:0000313" key="3">
    <source>
        <dbReference type="Proteomes" id="UP000593892"/>
    </source>
</evidence>
<reference evidence="2 3" key="1">
    <citation type="submission" date="2020-10" db="EMBL/GenBank/DDBJ databases">
        <title>Complete genome sequence of Paludibaculum fermentans P105T, a facultatively anaerobic acidobacterium capable of dissimilatory Fe(III) reduction.</title>
        <authorList>
            <person name="Dedysh S.N."/>
            <person name="Beletsky A.V."/>
            <person name="Kulichevskaya I.S."/>
            <person name="Mardanov A.V."/>
            <person name="Ravin N.V."/>
        </authorList>
    </citation>
    <scope>NUCLEOTIDE SEQUENCE [LARGE SCALE GENOMIC DNA]</scope>
    <source>
        <strain evidence="2 3">P105</strain>
    </source>
</reference>
<name>A0A7S7NYQ1_PALFE</name>
<sequence>MILDVGCGINKLPGSLGIDRNARSRADVLCDLDHFPYPFKDSSFDGLQAIHVIEHVSDVLKTMEEFHRLVRAGGRVFLATPHYTDFSSFCDPTHKWHLNSFSFRYFGDDNAGYGYYSTARFREKKVRVKLLALWRYLGFELLVNAFPRFRRFWEHYLCFVVRGKVMEFEFEVLK</sequence>
<keyword evidence="3" id="KW-1185">Reference proteome</keyword>
<evidence type="ECO:0000259" key="1">
    <source>
        <dbReference type="Pfam" id="PF08241"/>
    </source>
</evidence>
<dbReference type="EMBL" id="CP063849">
    <property type="protein sequence ID" value="QOY92231.1"/>
    <property type="molecule type" value="Genomic_DNA"/>
</dbReference>
<gene>
    <name evidence="2" type="ORF">IRI77_32680</name>
</gene>
<organism evidence="2 3">
    <name type="scientific">Paludibaculum fermentans</name>
    <dbReference type="NCBI Taxonomy" id="1473598"/>
    <lineage>
        <taxon>Bacteria</taxon>
        <taxon>Pseudomonadati</taxon>
        <taxon>Acidobacteriota</taxon>
        <taxon>Terriglobia</taxon>
        <taxon>Bryobacterales</taxon>
        <taxon>Bryobacteraceae</taxon>
        <taxon>Paludibaculum</taxon>
    </lineage>
</organism>
<keyword evidence="2" id="KW-0489">Methyltransferase</keyword>
<dbReference type="GO" id="GO:0032259">
    <property type="term" value="P:methylation"/>
    <property type="evidence" value="ECO:0007669"/>
    <property type="project" value="UniProtKB-KW"/>
</dbReference>